<feature type="transmembrane region" description="Helical" evidence="1">
    <location>
        <begin position="12"/>
        <end position="30"/>
    </location>
</feature>
<proteinExistence type="predicted"/>
<protein>
    <submittedName>
        <fullName evidence="2">Uncharacterized protein</fullName>
    </submittedName>
</protein>
<dbReference type="EMBL" id="ML977497">
    <property type="protein sequence ID" value="KAF2134956.1"/>
    <property type="molecule type" value="Genomic_DNA"/>
</dbReference>
<dbReference type="AlphaFoldDB" id="A0A6A6ATP3"/>
<keyword evidence="1" id="KW-0812">Transmembrane</keyword>
<name>A0A6A6ATP3_9PLEO</name>
<evidence type="ECO:0000256" key="1">
    <source>
        <dbReference type="SAM" id="Phobius"/>
    </source>
</evidence>
<keyword evidence="1" id="KW-1133">Transmembrane helix</keyword>
<reference evidence="2" key="1">
    <citation type="journal article" date="2020" name="Stud. Mycol.">
        <title>101 Dothideomycetes genomes: a test case for predicting lifestyles and emergence of pathogens.</title>
        <authorList>
            <person name="Haridas S."/>
            <person name="Albert R."/>
            <person name="Binder M."/>
            <person name="Bloem J."/>
            <person name="Labutti K."/>
            <person name="Salamov A."/>
            <person name="Andreopoulos B."/>
            <person name="Baker S."/>
            <person name="Barry K."/>
            <person name="Bills G."/>
            <person name="Bluhm B."/>
            <person name="Cannon C."/>
            <person name="Castanera R."/>
            <person name="Culley D."/>
            <person name="Daum C."/>
            <person name="Ezra D."/>
            <person name="Gonzalez J."/>
            <person name="Henrissat B."/>
            <person name="Kuo A."/>
            <person name="Liang C."/>
            <person name="Lipzen A."/>
            <person name="Lutzoni F."/>
            <person name="Magnuson J."/>
            <person name="Mondo S."/>
            <person name="Nolan M."/>
            <person name="Ohm R."/>
            <person name="Pangilinan J."/>
            <person name="Park H.-J."/>
            <person name="Ramirez L."/>
            <person name="Alfaro M."/>
            <person name="Sun H."/>
            <person name="Tritt A."/>
            <person name="Yoshinaga Y."/>
            <person name="Zwiers L.-H."/>
            <person name="Turgeon B."/>
            <person name="Goodwin S."/>
            <person name="Spatafora J."/>
            <person name="Crous P."/>
            <person name="Grigoriev I."/>
        </authorList>
    </citation>
    <scope>NUCLEOTIDE SEQUENCE</scope>
    <source>
        <strain evidence="2">CBS 119687</strain>
    </source>
</reference>
<accession>A0A6A6ATP3</accession>
<dbReference type="RefSeq" id="XP_033529343.1">
    <property type="nucleotide sequence ID" value="XM_033662063.1"/>
</dbReference>
<evidence type="ECO:0000313" key="2">
    <source>
        <dbReference type="EMBL" id="KAF2134956.1"/>
    </source>
</evidence>
<dbReference type="Proteomes" id="UP000799771">
    <property type="component" value="Unassembled WGS sequence"/>
</dbReference>
<evidence type="ECO:0000313" key="3">
    <source>
        <dbReference type="Proteomes" id="UP000799771"/>
    </source>
</evidence>
<sequence>MNISLHCNAVLVYMIVSLSLCFAGILPMLLKSYRLSDGKRGCNRTCEAYRYGECSSPKPLVAVHP</sequence>
<keyword evidence="1" id="KW-0472">Membrane</keyword>
<organism evidence="2 3">
    <name type="scientific">Dothidotthia symphoricarpi CBS 119687</name>
    <dbReference type="NCBI Taxonomy" id="1392245"/>
    <lineage>
        <taxon>Eukaryota</taxon>
        <taxon>Fungi</taxon>
        <taxon>Dikarya</taxon>
        <taxon>Ascomycota</taxon>
        <taxon>Pezizomycotina</taxon>
        <taxon>Dothideomycetes</taxon>
        <taxon>Pleosporomycetidae</taxon>
        <taxon>Pleosporales</taxon>
        <taxon>Dothidotthiaceae</taxon>
        <taxon>Dothidotthia</taxon>
    </lineage>
</organism>
<keyword evidence="3" id="KW-1185">Reference proteome</keyword>
<gene>
    <name evidence="2" type="ORF">P153DRAFT_13454</name>
</gene>
<dbReference type="GeneID" id="54402495"/>